<dbReference type="HOGENOM" id="CLU_053578_0_0_1"/>
<reference evidence="1 2" key="1">
    <citation type="journal article" date="2013" name="PLoS Genet.">
        <title>Comparative genome structure, secondary metabolite, and effector coding capacity across Cochliobolus pathogens.</title>
        <authorList>
            <person name="Condon B.J."/>
            <person name="Leng Y."/>
            <person name="Wu D."/>
            <person name="Bushley K.E."/>
            <person name="Ohm R.A."/>
            <person name="Otillar R."/>
            <person name="Martin J."/>
            <person name="Schackwitz W."/>
            <person name="Grimwood J."/>
            <person name="MohdZainudin N."/>
            <person name="Xue C."/>
            <person name="Wang R."/>
            <person name="Manning V.A."/>
            <person name="Dhillon B."/>
            <person name="Tu Z.J."/>
            <person name="Steffenson B.J."/>
            <person name="Salamov A."/>
            <person name="Sun H."/>
            <person name="Lowry S."/>
            <person name="LaButti K."/>
            <person name="Han J."/>
            <person name="Copeland A."/>
            <person name="Lindquist E."/>
            <person name="Barry K."/>
            <person name="Schmutz J."/>
            <person name="Baker S.E."/>
            <person name="Ciuffetti L.M."/>
            <person name="Grigoriev I.V."/>
            <person name="Zhong S."/>
            <person name="Turgeon B.G."/>
        </authorList>
    </citation>
    <scope>NUCLEOTIDE SEQUENCE [LARGE SCALE GENOMIC DNA]</scope>
    <source>
        <strain evidence="1 2">26-R-13</strain>
    </source>
</reference>
<sequence length="318" mass="35927">MKHLTARAAMLQLFRSDYLPEPSPNAPLFLPADAKRHWFLGYIYRWHAFKSEAIELLKHEKCIQAFRQLRGFQVDLPHTTSPSPSSSPAPASLESHFIREVLEPMEKIYNTLLTTQAMRDIYGDDMPQGIWLESGAQNEELSAKGIKPAFIVRSKAANGKDEVRLLGHAEYLGGRPGALTAAIRNAGRNTWGSLRCVLGDIARWMLECNTEYGFLVSSDEIIFLRFAIVYKGKKMNVAEPGEPERLAFVYTMVEPSINYSDPVKHSEVLDDTNGTVTVRMALLYLLHTTVMKRFQMPEQKGNAAQYFPTTEAGKKFRL</sequence>
<keyword evidence="2" id="KW-1185">Reference proteome</keyword>
<evidence type="ECO:0000313" key="1">
    <source>
        <dbReference type="EMBL" id="EUC31337.1"/>
    </source>
</evidence>
<name>W6XV63_COCC2</name>
<accession>W6XV63</accession>
<proteinExistence type="predicted"/>
<evidence type="ECO:0000313" key="2">
    <source>
        <dbReference type="Proteomes" id="UP000053841"/>
    </source>
</evidence>
<gene>
    <name evidence="1" type="ORF">COCCADRAFT_101535</name>
</gene>
<dbReference type="AlphaFoldDB" id="W6XV63"/>
<dbReference type="GeneID" id="19142383"/>
<dbReference type="Proteomes" id="UP000053841">
    <property type="component" value="Unassembled WGS sequence"/>
</dbReference>
<dbReference type="EMBL" id="KI964666">
    <property type="protein sequence ID" value="EUC31337.1"/>
    <property type="molecule type" value="Genomic_DNA"/>
</dbReference>
<dbReference type="KEGG" id="bze:COCCADRAFT_101535"/>
<dbReference type="RefSeq" id="XP_007714349.1">
    <property type="nucleotide sequence ID" value="XM_007716159.1"/>
</dbReference>
<dbReference type="OrthoDB" id="3792603at2759"/>
<organism evidence="1 2">
    <name type="scientific">Cochliobolus carbonum (strain 26-R-13)</name>
    <name type="common">Maize leaf spot fungus</name>
    <name type="synonym">Bipolaris zeicola</name>
    <dbReference type="NCBI Taxonomy" id="930089"/>
    <lineage>
        <taxon>Eukaryota</taxon>
        <taxon>Fungi</taxon>
        <taxon>Dikarya</taxon>
        <taxon>Ascomycota</taxon>
        <taxon>Pezizomycotina</taxon>
        <taxon>Dothideomycetes</taxon>
        <taxon>Pleosporomycetidae</taxon>
        <taxon>Pleosporales</taxon>
        <taxon>Pleosporineae</taxon>
        <taxon>Pleosporaceae</taxon>
        <taxon>Bipolaris</taxon>
    </lineage>
</organism>
<protein>
    <submittedName>
        <fullName evidence="1">Uncharacterized protein</fullName>
    </submittedName>
</protein>